<accession>A0A0E9U5M3</accession>
<evidence type="ECO:0000313" key="1">
    <source>
        <dbReference type="EMBL" id="JAH61126.1"/>
    </source>
</evidence>
<name>A0A0E9U5M3_ANGAN</name>
<protein>
    <submittedName>
        <fullName evidence="1">Uncharacterized protein</fullName>
    </submittedName>
</protein>
<reference evidence="1" key="1">
    <citation type="submission" date="2014-11" db="EMBL/GenBank/DDBJ databases">
        <authorList>
            <person name="Amaro Gonzalez C."/>
        </authorList>
    </citation>
    <scope>NUCLEOTIDE SEQUENCE</scope>
</reference>
<dbReference type="AlphaFoldDB" id="A0A0E9U5M3"/>
<dbReference type="EMBL" id="GBXM01047451">
    <property type="protein sequence ID" value="JAH61126.1"/>
    <property type="molecule type" value="Transcribed_RNA"/>
</dbReference>
<reference evidence="1" key="2">
    <citation type="journal article" date="2015" name="Fish Shellfish Immunol.">
        <title>Early steps in the European eel (Anguilla anguilla)-Vibrio vulnificus interaction in the gills: Role of the RtxA13 toxin.</title>
        <authorList>
            <person name="Callol A."/>
            <person name="Pajuelo D."/>
            <person name="Ebbesson L."/>
            <person name="Teles M."/>
            <person name="MacKenzie S."/>
            <person name="Amaro C."/>
        </authorList>
    </citation>
    <scope>NUCLEOTIDE SEQUENCE</scope>
</reference>
<organism evidence="1">
    <name type="scientific">Anguilla anguilla</name>
    <name type="common">European freshwater eel</name>
    <name type="synonym">Muraena anguilla</name>
    <dbReference type="NCBI Taxonomy" id="7936"/>
    <lineage>
        <taxon>Eukaryota</taxon>
        <taxon>Metazoa</taxon>
        <taxon>Chordata</taxon>
        <taxon>Craniata</taxon>
        <taxon>Vertebrata</taxon>
        <taxon>Euteleostomi</taxon>
        <taxon>Actinopterygii</taxon>
        <taxon>Neopterygii</taxon>
        <taxon>Teleostei</taxon>
        <taxon>Anguilliformes</taxon>
        <taxon>Anguillidae</taxon>
        <taxon>Anguilla</taxon>
    </lineage>
</organism>
<proteinExistence type="predicted"/>
<sequence>MGHQSLSYLAVMSGFETAVKYNITSQ</sequence>